<comment type="similarity">
    <text evidence="4">Belongs to the cyclin family.</text>
</comment>
<evidence type="ECO:0000313" key="9">
    <source>
        <dbReference type="Proteomes" id="UP000318571"/>
    </source>
</evidence>
<accession>A0A553PTS4</accession>
<keyword evidence="2 4" id="KW-0195">Cyclin</keyword>
<organism evidence="8 9">
    <name type="scientific">Tigriopus californicus</name>
    <name type="common">Marine copepod</name>
    <dbReference type="NCBI Taxonomy" id="6832"/>
    <lineage>
        <taxon>Eukaryota</taxon>
        <taxon>Metazoa</taxon>
        <taxon>Ecdysozoa</taxon>
        <taxon>Arthropoda</taxon>
        <taxon>Crustacea</taxon>
        <taxon>Multicrustacea</taxon>
        <taxon>Hexanauplia</taxon>
        <taxon>Copepoda</taxon>
        <taxon>Harpacticoida</taxon>
        <taxon>Harpacticidae</taxon>
        <taxon>Tigriopus</taxon>
    </lineage>
</organism>
<feature type="domain" description="Cyclin C-terminal" evidence="7">
    <location>
        <begin position="392"/>
        <end position="536"/>
    </location>
</feature>
<feature type="domain" description="Cyclin-like" evidence="6">
    <location>
        <begin position="317"/>
        <end position="383"/>
    </location>
</feature>
<feature type="domain" description="Cyclin C-terminal" evidence="7">
    <location>
        <begin position="313"/>
        <end position="390"/>
    </location>
</feature>
<dbReference type="AlphaFoldDB" id="A0A553PTS4"/>
<reference evidence="8 9" key="1">
    <citation type="journal article" date="2018" name="Nat. Ecol. Evol.">
        <title>Genomic signatures of mitonuclear coevolution across populations of Tigriopus californicus.</title>
        <authorList>
            <person name="Barreto F.S."/>
            <person name="Watson E.T."/>
            <person name="Lima T.G."/>
            <person name="Willett C.S."/>
            <person name="Edmands S."/>
            <person name="Li W."/>
            <person name="Burton R.S."/>
        </authorList>
    </citation>
    <scope>NUCLEOTIDE SEQUENCE [LARGE SCALE GENOMIC DNA]</scope>
    <source>
        <strain evidence="8 9">San Diego</strain>
    </source>
</reference>
<feature type="compositionally biased region" description="Low complexity" evidence="5">
    <location>
        <begin position="1"/>
        <end position="15"/>
    </location>
</feature>
<dbReference type="SMART" id="SM01332">
    <property type="entry name" value="Cyclin_C"/>
    <property type="match status" value="2"/>
</dbReference>
<dbReference type="InterPro" id="IPR006671">
    <property type="entry name" value="Cyclin_N"/>
</dbReference>
<keyword evidence="9" id="KW-1185">Reference proteome</keyword>
<feature type="region of interest" description="Disordered" evidence="5">
    <location>
        <begin position="1"/>
        <end position="50"/>
    </location>
</feature>
<feature type="domain" description="Cyclin-like" evidence="6">
    <location>
        <begin position="396"/>
        <end position="483"/>
    </location>
</feature>
<evidence type="ECO:0000313" key="8">
    <source>
        <dbReference type="EMBL" id="TRY81064.1"/>
    </source>
</evidence>
<evidence type="ECO:0000256" key="2">
    <source>
        <dbReference type="ARBA" id="ARBA00023127"/>
    </source>
</evidence>
<dbReference type="Pfam" id="PF02984">
    <property type="entry name" value="Cyclin_C"/>
    <property type="match status" value="2"/>
</dbReference>
<dbReference type="Proteomes" id="UP000318571">
    <property type="component" value="Chromosome 12"/>
</dbReference>
<dbReference type="CDD" id="cd20507">
    <property type="entry name" value="CYCLIN_CCNB1-like_rpt1"/>
    <property type="match status" value="1"/>
</dbReference>
<evidence type="ECO:0000256" key="1">
    <source>
        <dbReference type="ARBA" id="ARBA00022618"/>
    </source>
</evidence>
<sequence length="549" mass="60260">MTTALRSLRSAVSSAHMEGPGSENALTLPPGKGHLQPGQEGGGGGLKMRGLPGRAALGDIGNNAAPLNRGGMNAKKDGLIRKEPLKPARALAKQKGTSNLLPAQPHVEHPLVGGPTTRSKSMSSPEPMEVVEMAETASHGVMEVETDGFHGVNKSIPGPVEDIDEDDRENPQLAADYVNEIYAYMRELEARQNIRENYLALQGGKVVIKPKMRNLLVDWMVDVHTQFSLLQETLYLSVAILDRFLQVKASTLTTKQLQLVGVSAMFVASKYEEMYPPEIGDFVYITDKAYTESQIRKMEITIISSLDFELGRPLPLNFLRRNSKAGFVDAQAHTLAKYVMELSLVEYRMAHVPPSVLAGDFVYITDKAYTESQIRKMEITIISSLDFELGRPLPLNFLRRNSKAGFVDAQAHTLAKYVMELSLVEYRMAHVPPSVLAAASLGFAMKVLDSSNASLVDLWTPTLVHYTSYTLEDIASSLMAIADIVQSINTEDDNNAQTESGTSSSSSSSSSKKRLRAVKTKYSSKKFIKIALLPQLRESVTKQMAEGHF</sequence>
<evidence type="ECO:0000256" key="4">
    <source>
        <dbReference type="RuleBase" id="RU000383"/>
    </source>
</evidence>
<proteinExistence type="inferred from homology"/>
<dbReference type="InterPro" id="IPR048258">
    <property type="entry name" value="Cyclins_cyclin-box"/>
</dbReference>
<dbReference type="PANTHER" id="PTHR10177">
    <property type="entry name" value="CYCLINS"/>
    <property type="match status" value="1"/>
</dbReference>
<dbReference type="GO" id="GO:0000278">
    <property type="term" value="P:mitotic cell cycle"/>
    <property type="evidence" value="ECO:0007669"/>
    <property type="project" value="UniProtKB-ARBA"/>
</dbReference>
<name>A0A553PTS4_TIGCA</name>
<evidence type="ECO:0000259" key="6">
    <source>
        <dbReference type="SMART" id="SM00385"/>
    </source>
</evidence>
<feature type="region of interest" description="Disordered" evidence="5">
    <location>
        <begin position="492"/>
        <end position="512"/>
    </location>
</feature>
<dbReference type="PROSITE" id="PS00292">
    <property type="entry name" value="CYCLINS"/>
    <property type="match status" value="1"/>
</dbReference>
<dbReference type="InterPro" id="IPR004367">
    <property type="entry name" value="Cyclin_C-dom"/>
</dbReference>
<dbReference type="SUPFAM" id="SSF47954">
    <property type="entry name" value="Cyclin-like"/>
    <property type="match status" value="4"/>
</dbReference>
<dbReference type="InterPro" id="IPR013763">
    <property type="entry name" value="Cyclin-like_dom"/>
</dbReference>
<protein>
    <submittedName>
        <fullName evidence="8">Uncharacterized protein</fullName>
    </submittedName>
</protein>
<dbReference type="InterPro" id="IPR036915">
    <property type="entry name" value="Cyclin-like_sf"/>
</dbReference>
<dbReference type="InterPro" id="IPR039361">
    <property type="entry name" value="Cyclin"/>
</dbReference>
<keyword evidence="1" id="KW-0132">Cell division</keyword>
<evidence type="ECO:0000259" key="7">
    <source>
        <dbReference type="SMART" id="SM01332"/>
    </source>
</evidence>
<dbReference type="SMART" id="SM00385">
    <property type="entry name" value="CYCLIN"/>
    <property type="match status" value="3"/>
</dbReference>
<dbReference type="EMBL" id="VCGU01000001">
    <property type="protein sequence ID" value="TRY81064.1"/>
    <property type="molecule type" value="Genomic_DNA"/>
</dbReference>
<dbReference type="GO" id="GO:0051301">
    <property type="term" value="P:cell division"/>
    <property type="evidence" value="ECO:0007669"/>
    <property type="project" value="UniProtKB-KW"/>
</dbReference>
<evidence type="ECO:0000256" key="3">
    <source>
        <dbReference type="ARBA" id="ARBA00023306"/>
    </source>
</evidence>
<evidence type="ECO:0000256" key="5">
    <source>
        <dbReference type="SAM" id="MobiDB-lite"/>
    </source>
</evidence>
<dbReference type="Gene3D" id="1.10.472.10">
    <property type="entry name" value="Cyclin-like"/>
    <property type="match status" value="3"/>
</dbReference>
<dbReference type="Pfam" id="PF00134">
    <property type="entry name" value="Cyclin_N"/>
    <property type="match status" value="1"/>
</dbReference>
<keyword evidence="3" id="KW-0131">Cell cycle</keyword>
<dbReference type="FunFam" id="1.10.472.10:FF:000001">
    <property type="entry name" value="G2/mitotic-specific cyclin"/>
    <property type="match status" value="1"/>
</dbReference>
<feature type="domain" description="Cyclin-like" evidence="6">
    <location>
        <begin position="218"/>
        <end position="304"/>
    </location>
</feature>
<dbReference type="STRING" id="6832.A0A553PTS4"/>
<comment type="caution">
    <text evidence="8">The sequence shown here is derived from an EMBL/GenBank/DDBJ whole genome shotgun (WGS) entry which is preliminary data.</text>
</comment>
<gene>
    <name evidence="8" type="ORF">TCAL_04549</name>
</gene>
<feature type="region of interest" description="Disordered" evidence="5">
    <location>
        <begin position="101"/>
        <end position="125"/>
    </location>
</feature>